<dbReference type="EMBL" id="BAEP01000075">
    <property type="protein sequence ID" value="GAC26264.1"/>
    <property type="molecule type" value="Genomic_DNA"/>
</dbReference>
<reference evidence="1 2" key="1">
    <citation type="journal article" date="2017" name="Antonie Van Leeuwenhoek">
        <title>Rhizobium rhizosphaerae sp. nov., a novel species isolated from rice rhizosphere.</title>
        <authorList>
            <person name="Zhao J.J."/>
            <person name="Zhang J."/>
            <person name="Zhang R.J."/>
            <person name="Zhang C.W."/>
            <person name="Yin H.Q."/>
            <person name="Zhang X.X."/>
        </authorList>
    </citation>
    <scope>NUCLEOTIDE SEQUENCE [LARGE SCALE GENOMIC DNA]</scope>
    <source>
        <strain evidence="1 2">KMM 241</strain>
    </source>
</reference>
<evidence type="ECO:0000313" key="1">
    <source>
        <dbReference type="EMBL" id="GAC26264.1"/>
    </source>
</evidence>
<evidence type="ECO:0000313" key="2">
    <source>
        <dbReference type="Proteomes" id="UP000006263"/>
    </source>
</evidence>
<proteinExistence type="predicted"/>
<dbReference type="Proteomes" id="UP000006263">
    <property type="component" value="Unassembled WGS sequence"/>
</dbReference>
<sequence>MLLSRADCDEKSAVKLSVERRRTSVRNPYQISSKVFH</sequence>
<name>K6Y099_9ALTE</name>
<organism evidence="1 2">
    <name type="scientific">Paraglaciecola mesophila KMM 241</name>
    <dbReference type="NCBI Taxonomy" id="1128912"/>
    <lineage>
        <taxon>Bacteria</taxon>
        <taxon>Pseudomonadati</taxon>
        <taxon>Pseudomonadota</taxon>
        <taxon>Gammaproteobacteria</taxon>
        <taxon>Alteromonadales</taxon>
        <taxon>Alteromonadaceae</taxon>
        <taxon>Paraglaciecola</taxon>
    </lineage>
</organism>
<comment type="caution">
    <text evidence="1">The sequence shown here is derived from an EMBL/GenBank/DDBJ whole genome shotgun (WGS) entry which is preliminary data.</text>
</comment>
<accession>K6Y099</accession>
<gene>
    <name evidence="1" type="ORF">GMES_3991</name>
</gene>
<protein>
    <submittedName>
        <fullName evidence="1">Uncharacterized protein</fullName>
    </submittedName>
</protein>
<dbReference type="AlphaFoldDB" id="K6Y099"/>